<evidence type="ECO:0000313" key="9">
    <source>
        <dbReference type="Proteomes" id="UP001247307"/>
    </source>
</evidence>
<dbReference type="InterPro" id="IPR032694">
    <property type="entry name" value="CopC/D"/>
</dbReference>
<feature type="transmembrane region" description="Helical" evidence="6">
    <location>
        <begin position="365"/>
        <end position="383"/>
    </location>
</feature>
<dbReference type="Pfam" id="PF09678">
    <property type="entry name" value="Caa3_CtaG"/>
    <property type="match status" value="1"/>
</dbReference>
<dbReference type="Proteomes" id="UP001247307">
    <property type="component" value="Unassembled WGS sequence"/>
</dbReference>
<dbReference type="GO" id="GO:0005886">
    <property type="term" value="C:plasma membrane"/>
    <property type="evidence" value="ECO:0007669"/>
    <property type="project" value="UniProtKB-SubCell"/>
</dbReference>
<dbReference type="PANTHER" id="PTHR34820">
    <property type="entry name" value="INNER MEMBRANE PROTEIN YEBZ"/>
    <property type="match status" value="1"/>
</dbReference>
<comment type="subcellular location">
    <subcellularLocation>
        <location evidence="1">Cell membrane</location>
        <topology evidence="1">Multi-pass membrane protein</topology>
    </subcellularLocation>
</comment>
<feature type="domain" description="Copper resistance protein D" evidence="7">
    <location>
        <begin position="228"/>
        <end position="322"/>
    </location>
</feature>
<reference evidence="8" key="1">
    <citation type="submission" date="2023-07" db="EMBL/GenBank/DDBJ databases">
        <title>Sequencing the genomes of 1000 actinobacteria strains.</title>
        <authorList>
            <person name="Klenk H.-P."/>
        </authorList>
    </citation>
    <scope>NUCLEOTIDE SEQUENCE</scope>
    <source>
        <strain evidence="8">DSM 13988</strain>
    </source>
</reference>
<feature type="transmembrane region" description="Helical" evidence="6">
    <location>
        <begin position="265"/>
        <end position="284"/>
    </location>
</feature>
<keyword evidence="5 6" id="KW-0472">Membrane</keyword>
<organism evidence="8 9">
    <name type="scientific">Falsarthrobacter nasiphocae</name>
    <dbReference type="NCBI Taxonomy" id="189863"/>
    <lineage>
        <taxon>Bacteria</taxon>
        <taxon>Bacillati</taxon>
        <taxon>Actinomycetota</taxon>
        <taxon>Actinomycetes</taxon>
        <taxon>Micrococcales</taxon>
        <taxon>Micrococcaceae</taxon>
        <taxon>Falsarthrobacter</taxon>
    </lineage>
</organism>
<keyword evidence="4 6" id="KW-1133">Transmembrane helix</keyword>
<feature type="transmembrane region" description="Helical" evidence="6">
    <location>
        <begin position="193"/>
        <end position="216"/>
    </location>
</feature>
<keyword evidence="2" id="KW-1003">Cell membrane</keyword>
<feature type="transmembrane region" description="Helical" evidence="6">
    <location>
        <begin position="395"/>
        <end position="418"/>
    </location>
</feature>
<evidence type="ECO:0000256" key="4">
    <source>
        <dbReference type="ARBA" id="ARBA00022989"/>
    </source>
</evidence>
<evidence type="ECO:0000256" key="2">
    <source>
        <dbReference type="ARBA" id="ARBA00022475"/>
    </source>
</evidence>
<feature type="transmembrane region" description="Helical" evidence="6">
    <location>
        <begin position="596"/>
        <end position="617"/>
    </location>
</feature>
<feature type="transmembrane region" description="Helical" evidence="6">
    <location>
        <begin position="545"/>
        <end position="576"/>
    </location>
</feature>
<feature type="transmembrane region" description="Helical" evidence="6">
    <location>
        <begin position="133"/>
        <end position="151"/>
    </location>
</feature>
<evidence type="ECO:0000259" key="7">
    <source>
        <dbReference type="Pfam" id="PF05425"/>
    </source>
</evidence>
<evidence type="ECO:0000313" key="8">
    <source>
        <dbReference type="EMBL" id="MDR6892263.1"/>
    </source>
</evidence>
<feature type="transmembrane region" description="Helical" evidence="6">
    <location>
        <begin position="511"/>
        <end position="533"/>
    </location>
</feature>
<feature type="transmembrane region" description="Helical" evidence="6">
    <location>
        <begin position="475"/>
        <end position="499"/>
    </location>
</feature>
<sequence>MPRWALAASLTLAAALAGVVAALVMTGAAAPRDLGDPGPAVRWGLPLARSIYDVASAAAIGGLLFASCIVRPDSPVQRAATGLAGAAALVWTAMAAAVGILTYADASGLPLSGDAAYTQALGEFFTQFDLGRAWLAAFLVACVVTTLTFAVRSLTALGLTLILAVLGIVPMALTGHSASGDDHMAAVNSMGLHLLGASLWVGGVLVLAVVGVRALARKDIVAEDLAVAAARFSPVAAVSLVLVVASGVVNALVRITEPAQLLTPWGTIILLKTVLALAAGYLGWLHRSVTIPRLPEAPRLFGRLILVEALVLGLVSGLAAGLGRTSPPRPEELPPAATPARILTGYDLPPELTAERFVDVWRPDWLWIAVAVALLVAYARGVVRLHRRGDSWPIARFAAFVVGLAALTYFTSGAPAVYGQVLFSQHMLEHMALTMFVPMFLVMGAPVTLALRALAPRQDGTRGPREWILILVHSWWSRLVTHPLVAAANFVGSIILFYYTDLFGLTMTYHVGHELMVLHFTLTGYIFVLTMIGQDPLPKRYPYPLRLVLLFATMAFHAFFGVTLMGSDVLLQPFWFGNMGRPWGLDAIGDQQLGGGITWGVGELPTLVVALGVMLQWSRADTRESARKDRAADRDDDAELRAYNEMLAQRARMGGPRP</sequence>
<dbReference type="AlphaFoldDB" id="A0AAE3YE85"/>
<name>A0AAE3YE85_9MICC</name>
<dbReference type="GO" id="GO:0006825">
    <property type="term" value="P:copper ion transport"/>
    <property type="evidence" value="ECO:0007669"/>
    <property type="project" value="InterPro"/>
</dbReference>
<comment type="caution">
    <text evidence="8">The sequence shown here is derived from an EMBL/GenBank/DDBJ whole genome shotgun (WGS) entry which is preliminary data.</text>
</comment>
<feature type="transmembrane region" description="Helical" evidence="6">
    <location>
        <begin position="156"/>
        <end position="173"/>
    </location>
</feature>
<evidence type="ECO:0000256" key="6">
    <source>
        <dbReference type="SAM" id="Phobius"/>
    </source>
</evidence>
<keyword evidence="9" id="KW-1185">Reference proteome</keyword>
<dbReference type="InterPro" id="IPR008457">
    <property type="entry name" value="Cu-R_CopD_dom"/>
</dbReference>
<dbReference type="PANTHER" id="PTHR34820:SF4">
    <property type="entry name" value="INNER MEMBRANE PROTEIN YEBZ"/>
    <property type="match status" value="1"/>
</dbReference>
<evidence type="ECO:0000256" key="3">
    <source>
        <dbReference type="ARBA" id="ARBA00022692"/>
    </source>
</evidence>
<dbReference type="RefSeq" id="WP_309850993.1">
    <property type="nucleotide sequence ID" value="NZ_BAAAIU010000003.1"/>
</dbReference>
<gene>
    <name evidence="8" type="ORF">J2S35_001203</name>
</gene>
<feature type="transmembrane region" description="Helical" evidence="6">
    <location>
        <begin position="51"/>
        <end position="70"/>
    </location>
</feature>
<keyword evidence="3 6" id="KW-0812">Transmembrane</keyword>
<dbReference type="Pfam" id="PF05425">
    <property type="entry name" value="CopD"/>
    <property type="match status" value="1"/>
</dbReference>
<evidence type="ECO:0000256" key="5">
    <source>
        <dbReference type="ARBA" id="ARBA00023136"/>
    </source>
</evidence>
<evidence type="ECO:0000256" key="1">
    <source>
        <dbReference type="ARBA" id="ARBA00004651"/>
    </source>
</evidence>
<feature type="transmembrane region" description="Helical" evidence="6">
    <location>
        <begin position="430"/>
        <end position="454"/>
    </location>
</feature>
<proteinExistence type="predicted"/>
<feature type="transmembrane region" description="Helical" evidence="6">
    <location>
        <begin position="82"/>
        <end position="104"/>
    </location>
</feature>
<protein>
    <submittedName>
        <fullName evidence="8">Copper resistance protein D</fullName>
    </submittedName>
</protein>
<feature type="transmembrane region" description="Helical" evidence="6">
    <location>
        <begin position="228"/>
        <end position="253"/>
    </location>
</feature>
<accession>A0AAE3YE85</accession>
<dbReference type="EMBL" id="JAVDUI010000001">
    <property type="protein sequence ID" value="MDR6892263.1"/>
    <property type="molecule type" value="Genomic_DNA"/>
</dbReference>
<dbReference type="InterPro" id="IPR019108">
    <property type="entry name" value="Caa3_assmbl_CtaG-rel"/>
</dbReference>
<feature type="transmembrane region" description="Helical" evidence="6">
    <location>
        <begin position="304"/>
        <end position="323"/>
    </location>
</feature>